<reference evidence="1" key="1">
    <citation type="journal article" date="2023" name="Science">
        <title>Genome structures resolve the early diversification of teleost fishes.</title>
        <authorList>
            <person name="Parey E."/>
            <person name="Louis A."/>
            <person name="Montfort J."/>
            <person name="Bouchez O."/>
            <person name="Roques C."/>
            <person name="Iampietro C."/>
            <person name="Lluch J."/>
            <person name="Castinel A."/>
            <person name="Donnadieu C."/>
            <person name="Desvignes T."/>
            <person name="Floi Bucao C."/>
            <person name="Jouanno E."/>
            <person name="Wen M."/>
            <person name="Mejri S."/>
            <person name="Dirks R."/>
            <person name="Jansen H."/>
            <person name="Henkel C."/>
            <person name="Chen W.J."/>
            <person name="Zahm M."/>
            <person name="Cabau C."/>
            <person name="Klopp C."/>
            <person name="Thompson A.W."/>
            <person name="Robinson-Rechavi M."/>
            <person name="Braasch I."/>
            <person name="Lecointre G."/>
            <person name="Bobe J."/>
            <person name="Postlethwait J.H."/>
            <person name="Berthelot C."/>
            <person name="Roest Crollius H."/>
            <person name="Guiguen Y."/>
        </authorList>
    </citation>
    <scope>NUCLEOTIDE SEQUENCE</scope>
    <source>
        <strain evidence="1">NC1722</strain>
    </source>
</reference>
<organism evidence="1 2">
    <name type="scientific">Aldrovandia affinis</name>
    <dbReference type="NCBI Taxonomy" id="143900"/>
    <lineage>
        <taxon>Eukaryota</taxon>
        <taxon>Metazoa</taxon>
        <taxon>Chordata</taxon>
        <taxon>Craniata</taxon>
        <taxon>Vertebrata</taxon>
        <taxon>Euteleostomi</taxon>
        <taxon>Actinopterygii</taxon>
        <taxon>Neopterygii</taxon>
        <taxon>Teleostei</taxon>
        <taxon>Notacanthiformes</taxon>
        <taxon>Halosauridae</taxon>
        <taxon>Aldrovandia</taxon>
    </lineage>
</organism>
<protein>
    <submittedName>
        <fullName evidence="1">Uncharacterized protein</fullName>
    </submittedName>
</protein>
<accession>A0AAD7QZX8</accession>
<evidence type="ECO:0000313" key="2">
    <source>
        <dbReference type="Proteomes" id="UP001221898"/>
    </source>
</evidence>
<evidence type="ECO:0000313" key="1">
    <source>
        <dbReference type="EMBL" id="KAJ8346326.1"/>
    </source>
</evidence>
<proteinExistence type="predicted"/>
<name>A0AAD7QZX8_9TELE</name>
<keyword evidence="2" id="KW-1185">Reference proteome</keyword>
<dbReference type="EMBL" id="JAINUG010002825">
    <property type="protein sequence ID" value="KAJ8346326.1"/>
    <property type="molecule type" value="Genomic_DNA"/>
</dbReference>
<sequence length="214" mass="23166">MGVSYSAEEEAQFRYDHAVGFYDAKLQTGGFPDVGIDGSLLAHSGLSSTAVLSGYSSELQQRLETNAGAYAKDLGTPLGAFTPVPNAVGLGALLISMVIELALVPQGETSGSSAGLLRRVFAEARNLMDEYAKRHEMFLRDEGRLTEETRRLEPQPSVQLTRLRNSTLLEGHMSSRALRHWVNGAAFHAHMVIRAARLGTGDSAAPSRRQKIPD</sequence>
<gene>
    <name evidence="1" type="ORF">AAFF_G00213400</name>
</gene>
<comment type="caution">
    <text evidence="1">The sequence shown here is derived from an EMBL/GenBank/DDBJ whole genome shotgun (WGS) entry which is preliminary data.</text>
</comment>
<dbReference type="AlphaFoldDB" id="A0AAD7QZX8"/>
<dbReference type="Proteomes" id="UP001221898">
    <property type="component" value="Unassembled WGS sequence"/>
</dbReference>